<reference evidence="1 2" key="1">
    <citation type="journal article" date="2019" name="Commun. Biol.">
        <title>The bagworm genome reveals a unique fibroin gene that provides high tensile strength.</title>
        <authorList>
            <person name="Kono N."/>
            <person name="Nakamura H."/>
            <person name="Ohtoshi R."/>
            <person name="Tomita M."/>
            <person name="Numata K."/>
            <person name="Arakawa K."/>
        </authorList>
    </citation>
    <scope>NUCLEOTIDE SEQUENCE [LARGE SCALE GENOMIC DNA]</scope>
</reference>
<accession>A0A4C1U2I7</accession>
<sequence length="91" mass="10295">MTLAYLNSITEFTRDTSVLDESQRQAPMTYRYPSAQLHDYKYRWLDPATVNSATIVDESSASEAGRAVNSEKVFYYNGFSLNQHCGVITDS</sequence>
<evidence type="ECO:0000313" key="1">
    <source>
        <dbReference type="EMBL" id="GBP20357.1"/>
    </source>
</evidence>
<proteinExistence type="predicted"/>
<dbReference type="AlphaFoldDB" id="A0A4C1U2I7"/>
<name>A0A4C1U2I7_EUMVA</name>
<dbReference type="Proteomes" id="UP000299102">
    <property type="component" value="Unassembled WGS sequence"/>
</dbReference>
<protein>
    <submittedName>
        <fullName evidence="1">Uncharacterized protein</fullName>
    </submittedName>
</protein>
<evidence type="ECO:0000313" key="2">
    <source>
        <dbReference type="Proteomes" id="UP000299102"/>
    </source>
</evidence>
<organism evidence="1 2">
    <name type="scientific">Eumeta variegata</name>
    <name type="common">Bagworm moth</name>
    <name type="synonym">Eumeta japonica</name>
    <dbReference type="NCBI Taxonomy" id="151549"/>
    <lineage>
        <taxon>Eukaryota</taxon>
        <taxon>Metazoa</taxon>
        <taxon>Ecdysozoa</taxon>
        <taxon>Arthropoda</taxon>
        <taxon>Hexapoda</taxon>
        <taxon>Insecta</taxon>
        <taxon>Pterygota</taxon>
        <taxon>Neoptera</taxon>
        <taxon>Endopterygota</taxon>
        <taxon>Lepidoptera</taxon>
        <taxon>Glossata</taxon>
        <taxon>Ditrysia</taxon>
        <taxon>Tineoidea</taxon>
        <taxon>Psychidae</taxon>
        <taxon>Oiketicinae</taxon>
        <taxon>Eumeta</taxon>
    </lineage>
</organism>
<dbReference type="EMBL" id="BGZK01000117">
    <property type="protein sequence ID" value="GBP20357.1"/>
    <property type="molecule type" value="Genomic_DNA"/>
</dbReference>
<keyword evidence="2" id="KW-1185">Reference proteome</keyword>
<comment type="caution">
    <text evidence="1">The sequence shown here is derived from an EMBL/GenBank/DDBJ whole genome shotgun (WGS) entry which is preliminary data.</text>
</comment>
<gene>
    <name evidence="1" type="ORF">EVAR_10622_1</name>
</gene>